<feature type="chain" id="PRO_5046533046" evidence="2">
    <location>
        <begin position="21"/>
        <end position="231"/>
    </location>
</feature>
<feature type="transmembrane region" description="Helical" evidence="1">
    <location>
        <begin position="143"/>
        <end position="163"/>
    </location>
</feature>
<feature type="transmembrane region" description="Helical" evidence="1">
    <location>
        <begin position="212"/>
        <end position="229"/>
    </location>
</feature>
<sequence>MKGIFYLTNFVLGTCLASHAAVICDRFLTADFMLGRSRCSACHSTLNLLDELPIISYFWLRGKCRYCQASIPVKLPIIEIIGGFAYTSLDFSTSTGWLTALLLFSLLLAAICDYTQQEFYLVMLLPAIILALSQVGNLRYYQLLEYIELLPILITLICYTCAGKFGSGDLIIYLILVLYFGPTFTNHVLLSAALFFVAQFLFEIKSASAQKATAFVPYIFLGLVVQLLAEL</sequence>
<proteinExistence type="predicted"/>
<feature type="transmembrane region" description="Helical" evidence="1">
    <location>
        <begin position="94"/>
        <end position="112"/>
    </location>
</feature>
<dbReference type="Proteomes" id="UP001321741">
    <property type="component" value="Chromosome"/>
</dbReference>
<dbReference type="InterPro" id="IPR010627">
    <property type="entry name" value="Prepilin_pept_A24_N"/>
</dbReference>
<feature type="domain" description="Prepilin peptidase A24 N-terminal" evidence="3">
    <location>
        <begin position="11"/>
        <end position="87"/>
    </location>
</feature>
<keyword evidence="5" id="KW-1185">Reference proteome</keyword>
<dbReference type="EMBL" id="AP026803">
    <property type="protein sequence ID" value="BDR60912.1"/>
    <property type="molecule type" value="Genomic_DNA"/>
</dbReference>
<dbReference type="Pfam" id="PF06750">
    <property type="entry name" value="A24_N_bact"/>
    <property type="match status" value="1"/>
</dbReference>
<gene>
    <name evidence="4" type="ORF">KIM322_11730</name>
</gene>
<evidence type="ECO:0000313" key="5">
    <source>
        <dbReference type="Proteomes" id="UP001321741"/>
    </source>
</evidence>
<protein>
    <submittedName>
        <fullName evidence="4">Prepilin peptidase</fullName>
    </submittedName>
</protein>
<keyword evidence="2" id="KW-0732">Signal</keyword>
<keyword evidence="1" id="KW-0812">Transmembrane</keyword>
<evidence type="ECO:0000256" key="2">
    <source>
        <dbReference type="SAM" id="SignalP"/>
    </source>
</evidence>
<feature type="transmembrane region" description="Helical" evidence="1">
    <location>
        <begin position="119"/>
        <end position="137"/>
    </location>
</feature>
<feature type="transmembrane region" description="Helical" evidence="1">
    <location>
        <begin position="170"/>
        <end position="200"/>
    </location>
</feature>
<dbReference type="RefSeq" id="WP_317637154.1">
    <property type="nucleotide sequence ID" value="NZ_AP026803.1"/>
</dbReference>
<organism evidence="4 5">
    <name type="scientific">Lactobacillus xylocopicola</name>
    <dbReference type="NCBI Taxonomy" id="2976676"/>
    <lineage>
        <taxon>Bacteria</taxon>
        <taxon>Bacillati</taxon>
        <taxon>Bacillota</taxon>
        <taxon>Bacilli</taxon>
        <taxon>Lactobacillales</taxon>
        <taxon>Lactobacillaceae</taxon>
        <taxon>Lactobacillus</taxon>
    </lineage>
</organism>
<feature type="signal peptide" evidence="2">
    <location>
        <begin position="1"/>
        <end position="20"/>
    </location>
</feature>
<keyword evidence="1" id="KW-1133">Transmembrane helix</keyword>
<evidence type="ECO:0000259" key="3">
    <source>
        <dbReference type="Pfam" id="PF06750"/>
    </source>
</evidence>
<evidence type="ECO:0000256" key="1">
    <source>
        <dbReference type="SAM" id="Phobius"/>
    </source>
</evidence>
<accession>A0ABN6SNW7</accession>
<dbReference type="PANTHER" id="PTHR30487">
    <property type="entry name" value="TYPE 4 PREPILIN-LIKE PROTEINS LEADER PEPTIDE-PROCESSING ENZYME"/>
    <property type="match status" value="1"/>
</dbReference>
<dbReference type="InterPro" id="IPR050882">
    <property type="entry name" value="Prepilin_peptidase/N-MTase"/>
</dbReference>
<name>A0ABN6SNW7_9LACO</name>
<reference evidence="4 5" key="1">
    <citation type="journal article" date="2023" name="Microbiol. Spectr.">
        <title>Symbiosis of Carpenter Bees with Uncharacterized Lactic Acid Bacteria Showing NAD Auxotrophy.</title>
        <authorList>
            <person name="Kawasaki S."/>
            <person name="Ozawa K."/>
            <person name="Mori T."/>
            <person name="Yamamoto A."/>
            <person name="Ito M."/>
            <person name="Ohkuma M."/>
            <person name="Sakamoto M."/>
            <person name="Matsutani M."/>
        </authorList>
    </citation>
    <scope>NUCLEOTIDE SEQUENCE [LARGE SCALE GENOMIC DNA]</scope>
    <source>
        <strain evidence="4 5">Kim32-2</strain>
    </source>
</reference>
<dbReference type="PANTHER" id="PTHR30487:SF0">
    <property type="entry name" value="PREPILIN LEADER PEPTIDASE_N-METHYLTRANSFERASE-RELATED"/>
    <property type="match status" value="1"/>
</dbReference>
<evidence type="ECO:0000313" key="4">
    <source>
        <dbReference type="EMBL" id="BDR60912.1"/>
    </source>
</evidence>
<keyword evidence="1" id="KW-0472">Membrane</keyword>